<feature type="transmembrane region" description="Helical" evidence="1">
    <location>
        <begin position="12"/>
        <end position="32"/>
    </location>
</feature>
<evidence type="ECO:0000313" key="3">
    <source>
        <dbReference type="Proteomes" id="UP000033854"/>
    </source>
</evidence>
<evidence type="ECO:0000313" key="2">
    <source>
        <dbReference type="EMBL" id="KKS43189.1"/>
    </source>
</evidence>
<reference evidence="2 3" key="1">
    <citation type="journal article" date="2015" name="Nature">
        <title>rRNA introns, odd ribosomes, and small enigmatic genomes across a large radiation of phyla.</title>
        <authorList>
            <person name="Brown C.T."/>
            <person name="Hug L.A."/>
            <person name="Thomas B.C."/>
            <person name="Sharon I."/>
            <person name="Castelle C.J."/>
            <person name="Singh A."/>
            <person name="Wilkins M.J."/>
            <person name="Williams K.H."/>
            <person name="Banfield J.F."/>
        </authorList>
    </citation>
    <scope>NUCLEOTIDE SEQUENCE [LARGE SCALE GENOMIC DNA]</scope>
</reference>
<comment type="caution">
    <text evidence="2">The sequence shown here is derived from an EMBL/GenBank/DDBJ whole genome shotgun (WGS) entry which is preliminary data.</text>
</comment>
<name>A0A0G0Z352_9BACT</name>
<feature type="transmembrane region" description="Helical" evidence="1">
    <location>
        <begin position="89"/>
        <end position="106"/>
    </location>
</feature>
<organism evidence="2 3">
    <name type="scientific">Candidatus Collierbacteria bacterium GW2011_GWA2_42_17</name>
    <dbReference type="NCBI Taxonomy" id="1618378"/>
    <lineage>
        <taxon>Bacteria</taxon>
        <taxon>Candidatus Collieribacteriota</taxon>
    </lineage>
</organism>
<dbReference type="Proteomes" id="UP000033854">
    <property type="component" value="Unassembled WGS sequence"/>
</dbReference>
<accession>A0A0G0Z352</accession>
<gene>
    <name evidence="2" type="ORF">UV06_C0002G0091</name>
</gene>
<evidence type="ECO:0000256" key="1">
    <source>
        <dbReference type="SAM" id="Phobius"/>
    </source>
</evidence>
<sequence length="139" mass="15483">MDKQSKNTTKTVLTLLIMVLLGEGVLGWGLFWPFLLTLLNWNGVYWLAFGVGILISVLRGLSIGLPSLFILVVIGGLSIIMSTRKEMGWVMVLLGVVCSVVFDMAFGLSWSLWETLVVLLSGLLALSWFERTETIRINY</sequence>
<dbReference type="AlphaFoldDB" id="A0A0G0Z352"/>
<feature type="transmembrane region" description="Helical" evidence="1">
    <location>
        <begin position="112"/>
        <end position="129"/>
    </location>
</feature>
<proteinExistence type="predicted"/>
<keyword evidence="1" id="KW-0812">Transmembrane</keyword>
<keyword evidence="1" id="KW-1133">Transmembrane helix</keyword>
<protein>
    <submittedName>
        <fullName evidence="2">Uncharacterized protein</fullName>
    </submittedName>
</protein>
<dbReference type="EMBL" id="LCDA01000002">
    <property type="protein sequence ID" value="KKS43189.1"/>
    <property type="molecule type" value="Genomic_DNA"/>
</dbReference>
<keyword evidence="1" id="KW-0472">Membrane</keyword>
<feature type="transmembrane region" description="Helical" evidence="1">
    <location>
        <begin position="44"/>
        <end position="77"/>
    </location>
</feature>